<dbReference type="Proteomes" id="UP001285521">
    <property type="component" value="Unassembled WGS sequence"/>
</dbReference>
<sequence length="392" mass="40140">MTRGTLWLPAVACGVAVGNVYFPQAVTPLVAEGLRLPVDRAALVVTAAQIGYACGIFLLVPLGDRVPYRPLLATLFAVTGLGLATAGLAPSFGPLLAAGVAVGVTTVIAPIIGPMVAGMVAPAARGAASGTMLAGSIGGMLLARTFGGALGEWLGWRAPYLVAAGLAVVMAVALWRTLPVTKPHTLQSYPDLLLEPLRLLRSEPELRRSCLYQAMIFGAFSAVWGSVALLLTGPSYGYGAQAVGLLALVNAATMAATPIAGRVVDRRGSDPVNLVCMIAVIGSAVVLAFATAGGTGGLVALVLGTLVLDVAMQCGMVANSIRMYALSDTHRGRLNTAYMTCAYLGGAVGSWLGVRAYTTFGWHGVCGLVVLMAAVALARHAVAVRSRSRSRA</sequence>
<feature type="domain" description="Major facilitator superfamily (MFS) profile" evidence="6">
    <location>
        <begin position="1"/>
        <end position="391"/>
    </location>
</feature>
<feature type="transmembrane region" description="Helical" evidence="5">
    <location>
        <begin position="70"/>
        <end position="89"/>
    </location>
</feature>
<feature type="transmembrane region" description="Helical" evidence="5">
    <location>
        <begin position="298"/>
        <end position="324"/>
    </location>
</feature>
<protein>
    <submittedName>
        <fullName evidence="7">MFS transporter</fullName>
    </submittedName>
</protein>
<reference evidence="7 8" key="2">
    <citation type="submission" date="2023-11" db="EMBL/GenBank/DDBJ databases">
        <authorList>
            <person name="Lara A.C."/>
            <person name="Chronakova A."/>
        </authorList>
    </citation>
    <scope>NUCLEOTIDE SEQUENCE [LARGE SCALE GENOMIC DNA]</scope>
    <source>
        <strain evidence="7 8">BCCO 10_0856</strain>
    </source>
</reference>
<dbReference type="RefSeq" id="WP_319963690.1">
    <property type="nucleotide sequence ID" value="NZ_JAXAVW010000001.1"/>
</dbReference>
<feature type="transmembrane region" description="Helical" evidence="5">
    <location>
        <begin position="336"/>
        <end position="354"/>
    </location>
</feature>
<dbReference type="PANTHER" id="PTHR42910">
    <property type="entry name" value="TRANSPORTER SCO4007-RELATED"/>
    <property type="match status" value="1"/>
</dbReference>
<comment type="caution">
    <text evidence="7">The sequence shown here is derived from an EMBL/GenBank/DDBJ whole genome shotgun (WGS) entry which is preliminary data.</text>
</comment>
<feature type="transmembrane region" description="Helical" evidence="5">
    <location>
        <begin position="272"/>
        <end position="292"/>
    </location>
</feature>
<keyword evidence="4 5" id="KW-0472">Membrane</keyword>
<evidence type="ECO:0000313" key="7">
    <source>
        <dbReference type="EMBL" id="MDX8028687.1"/>
    </source>
</evidence>
<dbReference type="SUPFAM" id="SSF103473">
    <property type="entry name" value="MFS general substrate transporter"/>
    <property type="match status" value="1"/>
</dbReference>
<evidence type="ECO:0000259" key="6">
    <source>
        <dbReference type="PROSITE" id="PS50850"/>
    </source>
</evidence>
<dbReference type="InterPro" id="IPR036259">
    <property type="entry name" value="MFS_trans_sf"/>
</dbReference>
<feature type="transmembrane region" description="Helical" evidence="5">
    <location>
        <begin position="210"/>
        <end position="232"/>
    </location>
</feature>
<name>A0ABU4SS12_9PSEU</name>
<keyword evidence="3 5" id="KW-1133">Transmembrane helix</keyword>
<feature type="transmembrane region" description="Helical" evidence="5">
    <location>
        <begin position="238"/>
        <end position="260"/>
    </location>
</feature>
<evidence type="ECO:0000256" key="5">
    <source>
        <dbReference type="SAM" id="Phobius"/>
    </source>
</evidence>
<feature type="transmembrane region" description="Helical" evidence="5">
    <location>
        <begin position="127"/>
        <end position="146"/>
    </location>
</feature>
<evidence type="ECO:0000313" key="8">
    <source>
        <dbReference type="Proteomes" id="UP001285521"/>
    </source>
</evidence>
<dbReference type="Pfam" id="PF07690">
    <property type="entry name" value="MFS_1"/>
    <property type="match status" value="1"/>
</dbReference>
<feature type="transmembrane region" description="Helical" evidence="5">
    <location>
        <begin position="95"/>
        <end position="120"/>
    </location>
</feature>
<evidence type="ECO:0000256" key="1">
    <source>
        <dbReference type="ARBA" id="ARBA00004651"/>
    </source>
</evidence>
<evidence type="ECO:0000256" key="4">
    <source>
        <dbReference type="ARBA" id="ARBA00023136"/>
    </source>
</evidence>
<dbReference type="PANTHER" id="PTHR42910:SF1">
    <property type="entry name" value="MAJOR FACILITATOR SUPERFAMILY (MFS) PROFILE DOMAIN-CONTAINING PROTEIN"/>
    <property type="match status" value="1"/>
</dbReference>
<accession>A0ABU4SS12</accession>
<feature type="transmembrane region" description="Helical" evidence="5">
    <location>
        <begin position="360"/>
        <end position="382"/>
    </location>
</feature>
<keyword evidence="8" id="KW-1185">Reference proteome</keyword>
<proteinExistence type="predicted"/>
<dbReference type="InterPro" id="IPR020846">
    <property type="entry name" value="MFS_dom"/>
</dbReference>
<feature type="transmembrane region" description="Helical" evidence="5">
    <location>
        <begin position="42"/>
        <end position="63"/>
    </location>
</feature>
<comment type="subcellular location">
    <subcellularLocation>
        <location evidence="1">Cell membrane</location>
        <topology evidence="1">Multi-pass membrane protein</topology>
    </subcellularLocation>
</comment>
<dbReference type="Gene3D" id="1.20.1250.20">
    <property type="entry name" value="MFS general substrate transporter like domains"/>
    <property type="match status" value="1"/>
</dbReference>
<reference evidence="7 8" key="1">
    <citation type="submission" date="2023-11" db="EMBL/GenBank/DDBJ databases">
        <title>Lentzea sokolovensis, sp. nov., Lentzea kristufkii, sp. nov., and Lentzea miocenensis, sp. nov., rare actinobacteria from Sokolov Coal Basin, Miocene lacustrine sediment, Czech Republic.</title>
        <authorList>
            <person name="Lara A."/>
            <person name="Kotroba L."/>
            <person name="Nouioui I."/>
            <person name="Neumann-Schaal M."/>
            <person name="Mast Y."/>
            <person name="Chronakova A."/>
        </authorList>
    </citation>
    <scope>NUCLEOTIDE SEQUENCE [LARGE SCALE GENOMIC DNA]</scope>
    <source>
        <strain evidence="7 8">BCCO 10_0856</strain>
    </source>
</reference>
<dbReference type="EMBL" id="JAXAVW010000001">
    <property type="protein sequence ID" value="MDX8028687.1"/>
    <property type="molecule type" value="Genomic_DNA"/>
</dbReference>
<evidence type="ECO:0000256" key="2">
    <source>
        <dbReference type="ARBA" id="ARBA00022692"/>
    </source>
</evidence>
<dbReference type="InterPro" id="IPR011701">
    <property type="entry name" value="MFS"/>
</dbReference>
<keyword evidence="2 5" id="KW-0812">Transmembrane</keyword>
<dbReference type="PROSITE" id="PS50850">
    <property type="entry name" value="MFS"/>
    <property type="match status" value="1"/>
</dbReference>
<gene>
    <name evidence="7" type="ORF">SK803_00625</name>
</gene>
<dbReference type="CDD" id="cd17324">
    <property type="entry name" value="MFS_NepI_like"/>
    <property type="match status" value="1"/>
</dbReference>
<organism evidence="7 8">
    <name type="scientific">Lentzea miocenica</name>
    <dbReference type="NCBI Taxonomy" id="3095431"/>
    <lineage>
        <taxon>Bacteria</taxon>
        <taxon>Bacillati</taxon>
        <taxon>Actinomycetota</taxon>
        <taxon>Actinomycetes</taxon>
        <taxon>Pseudonocardiales</taxon>
        <taxon>Pseudonocardiaceae</taxon>
        <taxon>Lentzea</taxon>
    </lineage>
</organism>
<evidence type="ECO:0000256" key="3">
    <source>
        <dbReference type="ARBA" id="ARBA00022989"/>
    </source>
</evidence>
<feature type="transmembrane region" description="Helical" evidence="5">
    <location>
        <begin position="158"/>
        <end position="178"/>
    </location>
</feature>